<organism evidence="3 4">
    <name type="scientific">Mycena indigotica</name>
    <dbReference type="NCBI Taxonomy" id="2126181"/>
    <lineage>
        <taxon>Eukaryota</taxon>
        <taxon>Fungi</taxon>
        <taxon>Dikarya</taxon>
        <taxon>Basidiomycota</taxon>
        <taxon>Agaricomycotina</taxon>
        <taxon>Agaricomycetes</taxon>
        <taxon>Agaricomycetidae</taxon>
        <taxon>Agaricales</taxon>
        <taxon>Marasmiineae</taxon>
        <taxon>Mycenaceae</taxon>
        <taxon>Mycena</taxon>
    </lineage>
</organism>
<feature type="compositionally biased region" description="Polar residues" evidence="2">
    <location>
        <begin position="129"/>
        <end position="140"/>
    </location>
</feature>
<feature type="compositionally biased region" description="Low complexity" evidence="2">
    <location>
        <begin position="455"/>
        <end position="474"/>
    </location>
</feature>
<feature type="compositionally biased region" description="Basic and acidic residues" evidence="2">
    <location>
        <begin position="210"/>
        <end position="222"/>
    </location>
</feature>
<feature type="compositionally biased region" description="Polar residues" evidence="2">
    <location>
        <begin position="147"/>
        <end position="158"/>
    </location>
</feature>
<proteinExistence type="predicted"/>
<feature type="compositionally biased region" description="Polar residues" evidence="2">
    <location>
        <begin position="318"/>
        <end position="327"/>
    </location>
</feature>
<dbReference type="AlphaFoldDB" id="A0A8H6W5C7"/>
<dbReference type="GeneID" id="59343632"/>
<feature type="compositionally biased region" description="Polar residues" evidence="2">
    <location>
        <begin position="276"/>
        <end position="285"/>
    </location>
</feature>
<evidence type="ECO:0000256" key="2">
    <source>
        <dbReference type="SAM" id="MobiDB-lite"/>
    </source>
</evidence>
<keyword evidence="4" id="KW-1185">Reference proteome</keyword>
<feature type="region of interest" description="Disordered" evidence="2">
    <location>
        <begin position="94"/>
        <end position="113"/>
    </location>
</feature>
<evidence type="ECO:0000313" key="4">
    <source>
        <dbReference type="Proteomes" id="UP000636479"/>
    </source>
</evidence>
<comment type="caution">
    <text evidence="3">The sequence shown here is derived from an EMBL/GenBank/DDBJ whole genome shotgun (WGS) entry which is preliminary data.</text>
</comment>
<evidence type="ECO:0000256" key="1">
    <source>
        <dbReference type="SAM" id="Coils"/>
    </source>
</evidence>
<feature type="compositionally biased region" description="Pro residues" evidence="2">
    <location>
        <begin position="403"/>
        <end position="428"/>
    </location>
</feature>
<feature type="coiled-coil region" evidence="1">
    <location>
        <begin position="1"/>
        <end position="28"/>
    </location>
</feature>
<dbReference type="Proteomes" id="UP000636479">
    <property type="component" value="Unassembled WGS sequence"/>
</dbReference>
<name>A0A8H6W5C7_9AGAR</name>
<gene>
    <name evidence="3" type="ORF">MIND_00430100</name>
</gene>
<accession>A0A8H6W5C7</accession>
<protein>
    <submittedName>
        <fullName evidence="3">Uncharacterized protein</fullName>
    </submittedName>
</protein>
<dbReference type="EMBL" id="JACAZF010000004">
    <property type="protein sequence ID" value="KAF7306389.1"/>
    <property type="molecule type" value="Genomic_DNA"/>
</dbReference>
<reference evidence="3" key="1">
    <citation type="submission" date="2020-05" db="EMBL/GenBank/DDBJ databases">
        <title>Mycena genomes resolve the evolution of fungal bioluminescence.</title>
        <authorList>
            <person name="Tsai I.J."/>
        </authorList>
    </citation>
    <scope>NUCLEOTIDE SEQUENCE</scope>
    <source>
        <strain evidence="3">171206Taipei</strain>
    </source>
</reference>
<keyword evidence="1" id="KW-0175">Coiled coil</keyword>
<dbReference type="RefSeq" id="XP_037221408.1">
    <property type="nucleotide sequence ID" value="XM_037361116.1"/>
</dbReference>
<feature type="compositionally biased region" description="Polar residues" evidence="2">
    <location>
        <begin position="246"/>
        <end position="269"/>
    </location>
</feature>
<feature type="region of interest" description="Disordered" evidence="2">
    <location>
        <begin position="129"/>
        <end position="474"/>
    </location>
</feature>
<feature type="region of interest" description="Disordered" evidence="2">
    <location>
        <begin position="34"/>
        <end position="68"/>
    </location>
</feature>
<sequence>MSRKRSKLAEKQKQYQALRESVVKSIDEYRTLRNDDEYKGRPDFNATPDQYAARLPPELSDDESEPAAAHIDTLRRLQQHLGADIKLAMSSSEEINWKTREPPRPGLDGRPQVSNRIIPEAERSALYSMQAQTVATSSGYTPVAPPSRTQMPLHQYSPSYIPARESQEQPPPAPGNLTQRRRTPPPQPQNPQVTAASGSNQGASYVPITMDRRSHRMDDSTSSRDTFGNLILDPFRNPSGPPSIMSRASSESANHIHVSFNQPTSSSGAPSALQVARSQSDSTSYDPRESRGGPHSGNAQGARRYRQPNAQVPVMNAHLNQQPSSNPVPLGQYAQPASQYSSGPAYASASLPYNVQPPLPGQPYQPAMPGQSFPPYPQGLGQSLPPYTGPPISGQHPQVPGQSFPPYPGQFPQFPGPPAPVSGQPPSPYQTVVPGGPSPAYSTVQPGQPNDYGYPSSSGHGSGRRPPQSSNYRG</sequence>
<evidence type="ECO:0000313" key="3">
    <source>
        <dbReference type="EMBL" id="KAF7306389.1"/>
    </source>
</evidence>